<dbReference type="InterPro" id="IPR041470">
    <property type="entry name" value="GCP_N"/>
</dbReference>
<dbReference type="GO" id="GO:0007020">
    <property type="term" value="P:microtubule nucleation"/>
    <property type="evidence" value="ECO:0007669"/>
    <property type="project" value="InterPro"/>
</dbReference>
<evidence type="ECO:0000256" key="5">
    <source>
        <dbReference type="ARBA" id="ARBA00023212"/>
    </source>
</evidence>
<dbReference type="Proteomes" id="UP001054902">
    <property type="component" value="Unassembled WGS sequence"/>
</dbReference>
<comment type="subcellular location">
    <subcellularLocation>
        <location evidence="1">Cytoplasm</location>
        <location evidence="1">Cytoskeleton</location>
    </subcellularLocation>
</comment>
<evidence type="ECO:0000313" key="9">
    <source>
        <dbReference type="EMBL" id="GFH48628.1"/>
    </source>
</evidence>
<dbReference type="PANTHER" id="PTHR19302">
    <property type="entry name" value="GAMMA TUBULIN COMPLEX PROTEIN"/>
    <property type="match status" value="1"/>
</dbReference>
<dbReference type="GO" id="GO:0000922">
    <property type="term" value="C:spindle pole"/>
    <property type="evidence" value="ECO:0007669"/>
    <property type="project" value="InterPro"/>
</dbReference>
<evidence type="ECO:0000259" key="7">
    <source>
        <dbReference type="Pfam" id="PF04130"/>
    </source>
</evidence>
<proteinExistence type="inferred from homology"/>
<keyword evidence="5" id="KW-0206">Cytoskeleton</keyword>
<protein>
    <recommendedName>
        <fullName evidence="11">Spindle pole body component</fullName>
    </recommendedName>
</protein>
<comment type="caution">
    <text evidence="9">The sequence shown here is derived from an EMBL/GenBank/DDBJ whole genome shotgun (WGS) entry which is preliminary data.</text>
</comment>
<keyword evidence="4" id="KW-0493">Microtubule</keyword>
<dbReference type="Pfam" id="PF17681">
    <property type="entry name" value="GCP_N_terminal"/>
    <property type="match status" value="1"/>
</dbReference>
<dbReference type="InterPro" id="IPR007259">
    <property type="entry name" value="GCP"/>
</dbReference>
<accession>A0AAD3CMV7</accession>
<keyword evidence="10" id="KW-1185">Reference proteome</keyword>
<dbReference type="GO" id="GO:0000278">
    <property type="term" value="P:mitotic cell cycle"/>
    <property type="evidence" value="ECO:0007669"/>
    <property type="project" value="TreeGrafter"/>
</dbReference>
<dbReference type="AlphaFoldDB" id="A0AAD3CMV7"/>
<dbReference type="GO" id="GO:0051225">
    <property type="term" value="P:spindle assembly"/>
    <property type="evidence" value="ECO:0007669"/>
    <property type="project" value="TreeGrafter"/>
</dbReference>
<dbReference type="InterPro" id="IPR042241">
    <property type="entry name" value="GCP_C_sf"/>
</dbReference>
<organism evidence="9 10">
    <name type="scientific">Chaetoceros tenuissimus</name>
    <dbReference type="NCBI Taxonomy" id="426638"/>
    <lineage>
        <taxon>Eukaryota</taxon>
        <taxon>Sar</taxon>
        <taxon>Stramenopiles</taxon>
        <taxon>Ochrophyta</taxon>
        <taxon>Bacillariophyta</taxon>
        <taxon>Coscinodiscophyceae</taxon>
        <taxon>Chaetocerotophycidae</taxon>
        <taxon>Chaetocerotales</taxon>
        <taxon>Chaetocerotaceae</taxon>
        <taxon>Chaetoceros</taxon>
    </lineage>
</organism>
<dbReference type="GO" id="GO:0043015">
    <property type="term" value="F:gamma-tubulin binding"/>
    <property type="evidence" value="ECO:0007669"/>
    <property type="project" value="InterPro"/>
</dbReference>
<keyword evidence="3" id="KW-0963">Cytoplasm</keyword>
<evidence type="ECO:0000256" key="4">
    <source>
        <dbReference type="ARBA" id="ARBA00022701"/>
    </source>
</evidence>
<dbReference type="GO" id="GO:0031122">
    <property type="term" value="P:cytoplasmic microtubule organization"/>
    <property type="evidence" value="ECO:0007669"/>
    <property type="project" value="TreeGrafter"/>
</dbReference>
<dbReference type="GO" id="GO:0051321">
    <property type="term" value="P:meiotic cell cycle"/>
    <property type="evidence" value="ECO:0007669"/>
    <property type="project" value="TreeGrafter"/>
</dbReference>
<dbReference type="Pfam" id="PF04130">
    <property type="entry name" value="GCP_C_terminal"/>
    <property type="match status" value="1"/>
</dbReference>
<dbReference type="GO" id="GO:0000930">
    <property type="term" value="C:gamma-tubulin complex"/>
    <property type="evidence" value="ECO:0007669"/>
    <property type="project" value="TreeGrafter"/>
</dbReference>
<evidence type="ECO:0000256" key="1">
    <source>
        <dbReference type="ARBA" id="ARBA00004245"/>
    </source>
</evidence>
<evidence type="ECO:0008006" key="11">
    <source>
        <dbReference type="Google" id="ProtNLM"/>
    </source>
</evidence>
<feature type="compositionally biased region" description="Low complexity" evidence="6">
    <location>
        <begin position="140"/>
        <end position="150"/>
    </location>
</feature>
<feature type="region of interest" description="Disordered" evidence="6">
    <location>
        <begin position="128"/>
        <end position="150"/>
    </location>
</feature>
<feature type="domain" description="Gamma tubulin complex component protein N-terminal" evidence="8">
    <location>
        <begin position="266"/>
        <end position="587"/>
    </location>
</feature>
<comment type="similarity">
    <text evidence="2">Belongs to the TUBGCP family.</text>
</comment>
<evidence type="ECO:0000256" key="6">
    <source>
        <dbReference type="SAM" id="MobiDB-lite"/>
    </source>
</evidence>
<feature type="domain" description="Gamma tubulin complex component C-terminal" evidence="7">
    <location>
        <begin position="591"/>
        <end position="1004"/>
    </location>
</feature>
<evidence type="ECO:0000259" key="8">
    <source>
        <dbReference type="Pfam" id="PF17681"/>
    </source>
</evidence>
<evidence type="ECO:0000256" key="2">
    <source>
        <dbReference type="ARBA" id="ARBA00010337"/>
    </source>
</evidence>
<dbReference type="InterPro" id="IPR040457">
    <property type="entry name" value="GCP_C"/>
</dbReference>
<dbReference type="EMBL" id="BLLK01000029">
    <property type="protein sequence ID" value="GFH48628.1"/>
    <property type="molecule type" value="Genomic_DNA"/>
</dbReference>
<dbReference type="PANTHER" id="PTHR19302:SF14">
    <property type="entry name" value="GAMMA-TUBULIN COMPLEX COMPONENT 3"/>
    <property type="match status" value="1"/>
</dbReference>
<dbReference type="GO" id="GO:0005874">
    <property type="term" value="C:microtubule"/>
    <property type="evidence" value="ECO:0007669"/>
    <property type="project" value="UniProtKB-KW"/>
</dbReference>
<feature type="region of interest" description="Disordered" evidence="6">
    <location>
        <begin position="839"/>
        <end position="858"/>
    </location>
</feature>
<evidence type="ECO:0000313" key="10">
    <source>
        <dbReference type="Proteomes" id="UP001054902"/>
    </source>
</evidence>
<dbReference type="GO" id="GO:0051011">
    <property type="term" value="F:microtubule minus-end binding"/>
    <property type="evidence" value="ECO:0007669"/>
    <property type="project" value="TreeGrafter"/>
</dbReference>
<name>A0AAD3CMV7_9STRA</name>
<gene>
    <name evidence="9" type="ORF">CTEN210_05104</name>
</gene>
<reference evidence="9 10" key="1">
    <citation type="journal article" date="2021" name="Sci. Rep.">
        <title>The genome of the diatom Chaetoceros tenuissimus carries an ancient integrated fragment of an extant virus.</title>
        <authorList>
            <person name="Hongo Y."/>
            <person name="Kimura K."/>
            <person name="Takaki Y."/>
            <person name="Yoshida Y."/>
            <person name="Baba S."/>
            <person name="Kobayashi G."/>
            <person name="Nagasaki K."/>
            <person name="Hano T."/>
            <person name="Tomaru Y."/>
        </authorList>
    </citation>
    <scope>NUCLEOTIDE SEQUENCE [LARGE SCALE GENOMIC DNA]</scope>
    <source>
        <strain evidence="9 10">NIES-3715</strain>
    </source>
</reference>
<dbReference type="Gene3D" id="1.20.120.1900">
    <property type="entry name" value="Gamma-tubulin complex, C-terminal domain"/>
    <property type="match status" value="1"/>
</dbReference>
<evidence type="ECO:0000256" key="3">
    <source>
        <dbReference type="ARBA" id="ARBA00022490"/>
    </source>
</evidence>
<sequence length="1006" mass="115068">MSRASAQNMDALQSLISSLSSSNTNPEDIVNHRLMAQRILSSPLVQIKKSEKSNAYLLKKLERSYKKKLQQVEPDKDNTRKVNETMKTVNTLYQQILNDNDVDQTLGSDLLILFSKLAGCNADSENAKATPVNTPMEFASNTTTSSSQQRKTTTAFRSSKHEEQAIHNEEWNILRECIHALRYVSGELFQFYETSQEEYKLFEDSERQIYNPKGENDGNFVQPARNDHWDGIRVNFSSMLPFNLTPDKRHLHKYIRTCGGSEKAGYDAIHVCAEAGWLYHRIMLYIDHQDSCNQVDDVNRMKGYGVVPRAFASALQREMDSYHEFLNSLERLHLSSLESKDSSNKLSLRKLMVMLRGPISHLKTLAMIVDGIVSKSDNSCHINGGQLLTNLYLHSMHGDERSTNIANRILHQTSSPWYDLLYDWVINGKLNEGGKSSNVKEFFIVENPSIPDENLWHGRYLVKAEQIPHLPSLGERGGLLSERLAGEVLIVGKGINFIRKCLYDSDWEFDLKDLLSRSMWDSDMNDEQTVNDIKMKLGFHYDSRSDCDSSYDISGKSGEIITQSLLEKTVHEAAHQVHKHILSSLFDQYHLVDHLRGLKEILFLGQGDFICALMDGLHVEFESRKNINEIYVTSLMNIVYDALRTTNAKFLPNHVIDRVNVQLLSPDSKLKSFWNNQSSKEDEIEGWDMFRLDYIVDAPLTAVVHPKAMEKYQLVFDLLFQLKRIEWMMNNTWRQSTTLNHALQLMISKFGTVELGPTASVKSENALIRMNRLLRKFALTRQCMLHFLTNLQSYLMFEVLESGWKELIQKLRGAKTLDEVISSHDEYLDDILEKSLVGEASDHNENSDEEGSTDGYGNELPKQLRMVLSAAFRYCKMHEKIFSEGVETIQSATEKRRGAQKRSSDGEWGFEHFDADVEGLNFYNLADEAQLIEVESLSEDFDMSLRTLLTMLNNRINGNSVRDVDVSSPSLTKPRNVAVSEKAKANKNDALRFLTFRLDFSAYYGL</sequence>